<evidence type="ECO:0000313" key="1">
    <source>
        <dbReference type="EMBL" id="QDT19944.1"/>
    </source>
</evidence>
<dbReference type="EMBL" id="CP036266">
    <property type="protein sequence ID" value="QDT19944.1"/>
    <property type="molecule type" value="Genomic_DNA"/>
</dbReference>
<dbReference type="AlphaFoldDB" id="A0A517PKP2"/>
<dbReference type="Proteomes" id="UP000320421">
    <property type="component" value="Chromosome"/>
</dbReference>
<accession>A0A517PKP2</accession>
<name>A0A517PKP2_9PLAN</name>
<protein>
    <submittedName>
        <fullName evidence="1">Uncharacterized protein</fullName>
    </submittedName>
</protein>
<reference evidence="1 2" key="1">
    <citation type="submission" date="2019-02" db="EMBL/GenBank/DDBJ databases">
        <title>Deep-cultivation of Planctomycetes and their phenomic and genomic characterization uncovers novel biology.</title>
        <authorList>
            <person name="Wiegand S."/>
            <person name="Jogler M."/>
            <person name="Boedeker C."/>
            <person name="Pinto D."/>
            <person name="Vollmers J."/>
            <person name="Rivas-Marin E."/>
            <person name="Kohn T."/>
            <person name="Peeters S.H."/>
            <person name="Heuer A."/>
            <person name="Rast P."/>
            <person name="Oberbeckmann S."/>
            <person name="Bunk B."/>
            <person name="Jeske O."/>
            <person name="Meyerdierks A."/>
            <person name="Storesund J.E."/>
            <person name="Kallscheuer N."/>
            <person name="Luecker S."/>
            <person name="Lage O.M."/>
            <person name="Pohl T."/>
            <person name="Merkel B.J."/>
            <person name="Hornburger P."/>
            <person name="Mueller R.-W."/>
            <person name="Bruemmer F."/>
            <person name="Labrenz M."/>
            <person name="Spormann A.M."/>
            <person name="Op den Camp H."/>
            <person name="Overmann J."/>
            <person name="Amann R."/>
            <person name="Jetten M.S.M."/>
            <person name="Mascher T."/>
            <person name="Medema M.H."/>
            <person name="Devos D.P."/>
            <person name="Kaster A.-K."/>
            <person name="Ovreas L."/>
            <person name="Rohde M."/>
            <person name="Galperin M.Y."/>
            <person name="Jogler C."/>
        </authorList>
    </citation>
    <scope>NUCLEOTIDE SEQUENCE [LARGE SCALE GENOMIC DNA]</scope>
    <source>
        <strain evidence="1 2">HG66A1</strain>
    </source>
</reference>
<organism evidence="1 2">
    <name type="scientific">Gimesia chilikensis</name>
    <dbReference type="NCBI Taxonomy" id="2605989"/>
    <lineage>
        <taxon>Bacteria</taxon>
        <taxon>Pseudomonadati</taxon>
        <taxon>Planctomycetota</taxon>
        <taxon>Planctomycetia</taxon>
        <taxon>Planctomycetales</taxon>
        <taxon>Planctomycetaceae</taxon>
        <taxon>Gimesia</taxon>
    </lineage>
</organism>
<evidence type="ECO:0000313" key="2">
    <source>
        <dbReference type="Proteomes" id="UP000320421"/>
    </source>
</evidence>
<sequence length="52" mass="6048">MIFDNLVKVISGIYKHRVLKLQYQFFGNGIAERDLFLGKRFKCKAVMQGLVN</sequence>
<gene>
    <name evidence="1" type="ORF">HG66A1_17150</name>
</gene>
<keyword evidence="2" id="KW-1185">Reference proteome</keyword>
<proteinExistence type="predicted"/>